<evidence type="ECO:0000313" key="2">
    <source>
        <dbReference type="EMBL" id="KAK2652025.1"/>
    </source>
</evidence>
<dbReference type="GO" id="GO:0004523">
    <property type="term" value="F:RNA-DNA hybrid ribonuclease activity"/>
    <property type="evidence" value="ECO:0007669"/>
    <property type="project" value="InterPro"/>
</dbReference>
<dbReference type="PROSITE" id="PS50879">
    <property type="entry name" value="RNASE_H_1"/>
    <property type="match status" value="1"/>
</dbReference>
<dbReference type="Gene3D" id="3.30.420.10">
    <property type="entry name" value="Ribonuclease H-like superfamily/Ribonuclease H"/>
    <property type="match status" value="1"/>
</dbReference>
<dbReference type="AlphaFoldDB" id="A0AAD9X3F1"/>
<dbReference type="CDD" id="cd06222">
    <property type="entry name" value="RNase_H_like"/>
    <property type="match status" value="1"/>
</dbReference>
<feature type="domain" description="RNase H type-1" evidence="1">
    <location>
        <begin position="33"/>
        <end position="165"/>
    </location>
</feature>
<dbReference type="InterPro" id="IPR002156">
    <property type="entry name" value="RNaseH_domain"/>
</dbReference>
<dbReference type="EMBL" id="JANJYI010000004">
    <property type="protein sequence ID" value="KAK2652025.1"/>
    <property type="molecule type" value="Genomic_DNA"/>
</dbReference>
<evidence type="ECO:0000313" key="3">
    <source>
        <dbReference type="Proteomes" id="UP001280121"/>
    </source>
</evidence>
<name>A0AAD9X3F1_9ROSI</name>
<dbReference type="InterPro" id="IPR036397">
    <property type="entry name" value="RNaseH_sf"/>
</dbReference>
<dbReference type="InterPro" id="IPR044730">
    <property type="entry name" value="RNase_H-like_dom_plant"/>
</dbReference>
<keyword evidence="3" id="KW-1185">Reference proteome</keyword>
<protein>
    <recommendedName>
        <fullName evidence="1">RNase H type-1 domain-containing protein</fullName>
    </recommendedName>
</protein>
<dbReference type="Pfam" id="PF13456">
    <property type="entry name" value="RVT_3"/>
    <property type="match status" value="1"/>
</dbReference>
<dbReference type="GO" id="GO:0003676">
    <property type="term" value="F:nucleic acid binding"/>
    <property type="evidence" value="ECO:0007669"/>
    <property type="project" value="InterPro"/>
</dbReference>
<dbReference type="InterPro" id="IPR012337">
    <property type="entry name" value="RNaseH-like_sf"/>
</dbReference>
<sequence>MKLVSTILLNIKDLCIDPRNKKIRQIRGWIPPVKDSLKFKVDGSSKGNLSPVGIGGVLRDSKGAVISMFSQFVGNCDSNTVEILAIKRAMELCSSNSSLVNREIVIVSYSKPAVAWINKGDFGNVKHVKIIHDIRSLMLSLKVEVGHDSRVFNAFTDKVAKQWFSMAGDFLHWVIADVYKGGGSPPLQWRRHNLH</sequence>
<dbReference type="PANTHER" id="PTHR47723:SF22">
    <property type="entry name" value="RNASE H TYPE-1 DOMAIN-CONTAINING PROTEIN"/>
    <property type="match status" value="1"/>
</dbReference>
<organism evidence="2 3">
    <name type="scientific">Dipteronia dyeriana</name>
    <dbReference type="NCBI Taxonomy" id="168575"/>
    <lineage>
        <taxon>Eukaryota</taxon>
        <taxon>Viridiplantae</taxon>
        <taxon>Streptophyta</taxon>
        <taxon>Embryophyta</taxon>
        <taxon>Tracheophyta</taxon>
        <taxon>Spermatophyta</taxon>
        <taxon>Magnoliopsida</taxon>
        <taxon>eudicotyledons</taxon>
        <taxon>Gunneridae</taxon>
        <taxon>Pentapetalae</taxon>
        <taxon>rosids</taxon>
        <taxon>malvids</taxon>
        <taxon>Sapindales</taxon>
        <taxon>Sapindaceae</taxon>
        <taxon>Hippocastanoideae</taxon>
        <taxon>Acereae</taxon>
        <taxon>Dipteronia</taxon>
    </lineage>
</organism>
<dbReference type="InterPro" id="IPR053151">
    <property type="entry name" value="RNase_H-like"/>
</dbReference>
<proteinExistence type="predicted"/>
<dbReference type="PANTHER" id="PTHR47723">
    <property type="entry name" value="OS05G0353850 PROTEIN"/>
    <property type="match status" value="1"/>
</dbReference>
<dbReference type="SUPFAM" id="SSF53098">
    <property type="entry name" value="Ribonuclease H-like"/>
    <property type="match status" value="1"/>
</dbReference>
<evidence type="ECO:0000259" key="1">
    <source>
        <dbReference type="PROSITE" id="PS50879"/>
    </source>
</evidence>
<gene>
    <name evidence="2" type="ORF">Ddye_011881</name>
</gene>
<comment type="caution">
    <text evidence="2">The sequence shown here is derived from an EMBL/GenBank/DDBJ whole genome shotgun (WGS) entry which is preliminary data.</text>
</comment>
<dbReference type="Proteomes" id="UP001280121">
    <property type="component" value="Unassembled WGS sequence"/>
</dbReference>
<reference evidence="2" key="1">
    <citation type="journal article" date="2023" name="Plant J.">
        <title>Genome sequences and population genomics provide insights into the demographic history, inbreeding, and mutation load of two 'living fossil' tree species of Dipteronia.</title>
        <authorList>
            <person name="Feng Y."/>
            <person name="Comes H.P."/>
            <person name="Chen J."/>
            <person name="Zhu S."/>
            <person name="Lu R."/>
            <person name="Zhang X."/>
            <person name="Li P."/>
            <person name="Qiu J."/>
            <person name="Olsen K.M."/>
            <person name="Qiu Y."/>
        </authorList>
    </citation>
    <scope>NUCLEOTIDE SEQUENCE</scope>
    <source>
        <strain evidence="2">KIB01</strain>
    </source>
</reference>
<accession>A0AAD9X3F1</accession>